<feature type="compositionally biased region" description="Basic and acidic residues" evidence="1">
    <location>
        <begin position="1"/>
        <end position="16"/>
    </location>
</feature>
<sequence>MPRDQQRQPGHDHVDQAIDAVEDDQRGIGQQAEHHRGQCQQQCAGNRQAQHALFGGGVEEMRSVGGHAWIVERSHAALPSKATMLAPMVPVA</sequence>
<name>A0A9P6XPS3_9FUNG</name>
<comment type="caution">
    <text evidence="2">The sequence shown here is derived from an EMBL/GenBank/DDBJ whole genome shotgun (WGS) entry which is preliminary data.</text>
</comment>
<gene>
    <name evidence="2" type="ORF">G6F50_017736</name>
</gene>
<feature type="region of interest" description="Disordered" evidence="1">
    <location>
        <begin position="1"/>
        <end position="36"/>
    </location>
</feature>
<proteinExistence type="predicted"/>
<evidence type="ECO:0000313" key="2">
    <source>
        <dbReference type="EMBL" id="KAG1529821.1"/>
    </source>
</evidence>
<keyword evidence="3" id="KW-1185">Reference proteome</keyword>
<evidence type="ECO:0000313" key="3">
    <source>
        <dbReference type="Proteomes" id="UP000740926"/>
    </source>
</evidence>
<dbReference type="AlphaFoldDB" id="A0A9P6XPS3"/>
<accession>A0A9P6XPS3</accession>
<reference evidence="2 3" key="1">
    <citation type="journal article" date="2020" name="Microb. Genom.">
        <title>Genetic diversity of clinical and environmental Mucorales isolates obtained from an investigation of mucormycosis cases among solid organ transplant recipients.</title>
        <authorList>
            <person name="Nguyen M.H."/>
            <person name="Kaul D."/>
            <person name="Muto C."/>
            <person name="Cheng S.J."/>
            <person name="Richter R.A."/>
            <person name="Bruno V.M."/>
            <person name="Liu G."/>
            <person name="Beyhan S."/>
            <person name="Sundermann A.J."/>
            <person name="Mounaud S."/>
            <person name="Pasculle A.W."/>
            <person name="Nierman W.C."/>
            <person name="Driscoll E."/>
            <person name="Cumbie R."/>
            <person name="Clancy C.J."/>
            <person name="Dupont C.L."/>
        </authorList>
    </citation>
    <scope>NUCLEOTIDE SEQUENCE [LARGE SCALE GENOMIC DNA]</scope>
    <source>
        <strain evidence="2 3">GL24</strain>
    </source>
</reference>
<dbReference type="Proteomes" id="UP000740926">
    <property type="component" value="Unassembled WGS sequence"/>
</dbReference>
<dbReference type="EMBL" id="JAANIU010013929">
    <property type="protein sequence ID" value="KAG1529821.1"/>
    <property type="molecule type" value="Genomic_DNA"/>
</dbReference>
<organism evidence="2 3">
    <name type="scientific">Rhizopus delemar</name>
    <dbReference type="NCBI Taxonomy" id="936053"/>
    <lineage>
        <taxon>Eukaryota</taxon>
        <taxon>Fungi</taxon>
        <taxon>Fungi incertae sedis</taxon>
        <taxon>Mucoromycota</taxon>
        <taxon>Mucoromycotina</taxon>
        <taxon>Mucoromycetes</taxon>
        <taxon>Mucorales</taxon>
        <taxon>Mucorineae</taxon>
        <taxon>Rhizopodaceae</taxon>
        <taxon>Rhizopus</taxon>
    </lineage>
</organism>
<protein>
    <submittedName>
        <fullName evidence="2">Uncharacterized protein</fullName>
    </submittedName>
</protein>
<evidence type="ECO:0000256" key="1">
    <source>
        <dbReference type="SAM" id="MobiDB-lite"/>
    </source>
</evidence>